<evidence type="ECO:0000313" key="2">
    <source>
        <dbReference type="Proteomes" id="UP000777482"/>
    </source>
</evidence>
<dbReference type="SUPFAM" id="SSF50182">
    <property type="entry name" value="Sm-like ribonucleoproteins"/>
    <property type="match status" value="1"/>
</dbReference>
<organism evidence="1 2">
    <name type="scientific">Rhodotorula mucilaginosa</name>
    <name type="common">Yeast</name>
    <name type="synonym">Rhodotorula rubra</name>
    <dbReference type="NCBI Taxonomy" id="5537"/>
    <lineage>
        <taxon>Eukaryota</taxon>
        <taxon>Fungi</taxon>
        <taxon>Dikarya</taxon>
        <taxon>Basidiomycota</taxon>
        <taxon>Pucciniomycotina</taxon>
        <taxon>Microbotryomycetes</taxon>
        <taxon>Sporidiobolales</taxon>
        <taxon>Sporidiobolaceae</taxon>
        <taxon>Rhodotorula</taxon>
    </lineage>
</organism>
<reference evidence="1 2" key="1">
    <citation type="submission" date="2020-11" db="EMBL/GenBank/DDBJ databases">
        <title>Kefir isolates.</title>
        <authorList>
            <person name="Marcisauskas S."/>
            <person name="Kim Y."/>
            <person name="Blasche S."/>
        </authorList>
    </citation>
    <scope>NUCLEOTIDE SEQUENCE [LARGE SCALE GENOMIC DNA]</scope>
    <source>
        <strain evidence="1 2">KR</strain>
    </source>
</reference>
<evidence type="ECO:0000313" key="1">
    <source>
        <dbReference type="EMBL" id="KAG0663703.1"/>
    </source>
</evidence>
<name>A0A9P6W688_RHOMI</name>
<keyword evidence="2" id="KW-1185">Reference proteome</keyword>
<protein>
    <recommendedName>
        <fullName evidence="3">LSM domain-containing protein</fullName>
    </recommendedName>
</protein>
<gene>
    <name evidence="1" type="ORF">C6P46_002272</name>
</gene>
<proteinExistence type="predicted"/>
<dbReference type="EMBL" id="PUHQ01000018">
    <property type="protein sequence ID" value="KAG0663703.1"/>
    <property type="molecule type" value="Genomic_DNA"/>
</dbReference>
<sequence length="127" mass="13979">MSVPVEIPTLPAFGSVKPRPVITPAIAALTDTIGSLYRVTVAHTSRLFLGTFVCIDPQGNLVLDQALEFELGQDGEIVGDPQGREVGLVLIKRKWWTRVERMLTEDERRLAYERQLAESSQGGCTPS</sequence>
<evidence type="ECO:0008006" key="3">
    <source>
        <dbReference type="Google" id="ProtNLM"/>
    </source>
</evidence>
<dbReference type="InterPro" id="IPR010920">
    <property type="entry name" value="LSM_dom_sf"/>
</dbReference>
<dbReference type="Proteomes" id="UP000777482">
    <property type="component" value="Unassembled WGS sequence"/>
</dbReference>
<dbReference type="Gene3D" id="2.30.30.100">
    <property type="match status" value="1"/>
</dbReference>
<accession>A0A9P6W688</accession>
<comment type="caution">
    <text evidence="1">The sequence shown here is derived from an EMBL/GenBank/DDBJ whole genome shotgun (WGS) entry which is preliminary data.</text>
</comment>
<dbReference type="OrthoDB" id="368909at2759"/>
<dbReference type="AlphaFoldDB" id="A0A9P6W688"/>